<name>A0A7L4URF8_BALHA</name>
<comment type="caution">
    <text evidence="6">The sequence shown here is derived from an EMBL/GenBank/DDBJ whole genome shotgun (WGS) entry which is preliminary data.</text>
</comment>
<keyword evidence="3 6" id="KW-0808">Transferase</keyword>
<dbReference type="OrthoDB" id="9785673at2"/>
<dbReference type="GO" id="GO:0006396">
    <property type="term" value="P:RNA processing"/>
    <property type="evidence" value="ECO:0007669"/>
    <property type="project" value="InterPro"/>
</dbReference>
<protein>
    <submittedName>
        <fullName evidence="6">TrmH family RNA methyltransferase</fullName>
    </submittedName>
</protein>
<organism evidence="6 7">
    <name type="scientific">Balneicella halophila</name>
    <dbReference type="NCBI Taxonomy" id="1537566"/>
    <lineage>
        <taxon>Bacteria</taxon>
        <taxon>Pseudomonadati</taxon>
        <taxon>Bacteroidota</taxon>
        <taxon>Bacteroidia</taxon>
        <taxon>Bacteroidales</taxon>
        <taxon>Balneicellaceae</taxon>
        <taxon>Balneicella</taxon>
    </lineage>
</organism>
<dbReference type="Gene3D" id="3.30.1330.30">
    <property type="match status" value="1"/>
</dbReference>
<evidence type="ECO:0000256" key="1">
    <source>
        <dbReference type="ARBA" id="ARBA00007228"/>
    </source>
</evidence>
<dbReference type="InterPro" id="IPR051259">
    <property type="entry name" value="rRNA_Methyltransferase"/>
</dbReference>
<dbReference type="SUPFAM" id="SSF55315">
    <property type="entry name" value="L30e-like"/>
    <property type="match status" value="1"/>
</dbReference>
<reference evidence="6 7" key="1">
    <citation type="submission" date="2018-05" db="EMBL/GenBank/DDBJ databases">
        <title>Genomic Encyclopedia of Type Strains, Phase IV (KMG-IV): sequencing the most valuable type-strain genomes for metagenomic binning, comparative biology and taxonomic classification.</title>
        <authorList>
            <person name="Goeker M."/>
        </authorList>
    </citation>
    <scope>NUCLEOTIDE SEQUENCE [LARGE SCALE GENOMIC DNA]</scope>
    <source>
        <strain evidence="6 7">DSM 28579</strain>
    </source>
</reference>
<dbReference type="RefSeq" id="WP_116495896.1">
    <property type="nucleotide sequence ID" value="NZ_QENZ01000003.1"/>
</dbReference>
<feature type="domain" description="tRNA/rRNA methyltransferase SpoU type" evidence="4">
    <location>
        <begin position="99"/>
        <end position="236"/>
    </location>
</feature>
<dbReference type="Proteomes" id="UP000251835">
    <property type="component" value="Unassembled WGS sequence"/>
</dbReference>
<dbReference type="PANTHER" id="PTHR43191">
    <property type="entry name" value="RRNA METHYLTRANSFERASE 3"/>
    <property type="match status" value="1"/>
</dbReference>
<feature type="domain" description="MRM3-like substrate binding" evidence="5">
    <location>
        <begin position="7"/>
        <end position="81"/>
    </location>
</feature>
<dbReference type="InterPro" id="IPR053888">
    <property type="entry name" value="MRM3-like_sub_bind"/>
</dbReference>
<evidence type="ECO:0000313" key="7">
    <source>
        <dbReference type="Proteomes" id="UP000251835"/>
    </source>
</evidence>
<dbReference type="Pfam" id="PF00588">
    <property type="entry name" value="SpoU_methylase"/>
    <property type="match status" value="1"/>
</dbReference>
<evidence type="ECO:0000313" key="6">
    <source>
        <dbReference type="EMBL" id="PVX52358.1"/>
    </source>
</evidence>
<dbReference type="SUPFAM" id="SSF75217">
    <property type="entry name" value="alpha/beta knot"/>
    <property type="match status" value="1"/>
</dbReference>
<dbReference type="InterPro" id="IPR001537">
    <property type="entry name" value="SpoU_MeTrfase"/>
</dbReference>
<dbReference type="InterPro" id="IPR029026">
    <property type="entry name" value="tRNA_m1G_MTases_N"/>
</dbReference>
<evidence type="ECO:0000256" key="3">
    <source>
        <dbReference type="ARBA" id="ARBA00022679"/>
    </source>
</evidence>
<dbReference type="InterPro" id="IPR029028">
    <property type="entry name" value="Alpha/beta_knot_MTases"/>
</dbReference>
<evidence type="ECO:0000256" key="2">
    <source>
        <dbReference type="ARBA" id="ARBA00022603"/>
    </source>
</evidence>
<keyword evidence="7" id="KW-1185">Reference proteome</keyword>
<keyword evidence="2 6" id="KW-0489">Methyltransferase</keyword>
<sequence length="245" mass="27084">MSQRLAKLASSLQHKKFRTKEQLFVAEGEKLVLDLLESFSVKYILCTKKWAQEHPLLSTTVIDNVLLKKASSLKTPSSVIGIFDIPKETPFNKDELPALVLDTLQDPGNLGTIIRTASWFGFQHIVCSPETVDIYNPKVVQASMGALAKVKVHYLPLAIFFKDLRAEKITVYGTYLEGKSIYKTAFNKECVVVIGNEGQGISPELKQYIDTPIHIPAFSSTPPESLNASVSTAIVCSEIARTIQS</sequence>
<dbReference type="PANTHER" id="PTHR43191:SF2">
    <property type="entry name" value="RRNA METHYLTRANSFERASE 3, MITOCHONDRIAL"/>
    <property type="match status" value="1"/>
</dbReference>
<dbReference type="GO" id="GO:0003723">
    <property type="term" value="F:RNA binding"/>
    <property type="evidence" value="ECO:0007669"/>
    <property type="project" value="InterPro"/>
</dbReference>
<dbReference type="GO" id="GO:0008173">
    <property type="term" value="F:RNA methyltransferase activity"/>
    <property type="evidence" value="ECO:0007669"/>
    <property type="project" value="InterPro"/>
</dbReference>
<dbReference type="CDD" id="cd18109">
    <property type="entry name" value="SpoU-like_RNA-MTase"/>
    <property type="match status" value="1"/>
</dbReference>
<dbReference type="Pfam" id="PF22435">
    <property type="entry name" value="MRM3-like_sub_bind"/>
    <property type="match status" value="1"/>
</dbReference>
<dbReference type="AlphaFoldDB" id="A0A7L4URF8"/>
<dbReference type="GO" id="GO:0032259">
    <property type="term" value="P:methylation"/>
    <property type="evidence" value="ECO:0007669"/>
    <property type="project" value="UniProtKB-KW"/>
</dbReference>
<dbReference type="EMBL" id="QENZ01000003">
    <property type="protein sequence ID" value="PVX52358.1"/>
    <property type="molecule type" value="Genomic_DNA"/>
</dbReference>
<evidence type="ECO:0000259" key="5">
    <source>
        <dbReference type="Pfam" id="PF22435"/>
    </source>
</evidence>
<dbReference type="InterPro" id="IPR029064">
    <property type="entry name" value="Ribosomal_eL30-like_sf"/>
</dbReference>
<accession>A0A7L4URF8</accession>
<proteinExistence type="inferred from homology"/>
<comment type="similarity">
    <text evidence="1">Belongs to the class IV-like SAM-binding methyltransferase superfamily. RNA methyltransferase TrmH family.</text>
</comment>
<dbReference type="Gene3D" id="3.40.1280.10">
    <property type="match status" value="1"/>
</dbReference>
<gene>
    <name evidence="6" type="ORF">C7377_0672</name>
</gene>
<evidence type="ECO:0000259" key="4">
    <source>
        <dbReference type="Pfam" id="PF00588"/>
    </source>
</evidence>